<keyword evidence="4" id="KW-0133">Cell shape</keyword>
<dbReference type="OrthoDB" id="6037421at2"/>
<dbReference type="AlphaFoldDB" id="W6R366"/>
<dbReference type="Proteomes" id="UP000032841">
    <property type="component" value="Chromosome"/>
</dbReference>
<keyword evidence="3 10" id="KW-0812">Transmembrane</keyword>
<keyword evidence="2" id="KW-1003">Cell membrane</keyword>
<sequence>MLGSAASLTLVTLFGLALGFAREWLLVSAWGAGAQSDAFLVALFLPEAVRMSLAGGLLSAAALPLYLAEDEVGRRRWMGALLPQLALIGLAVALLVVVTAPWIVGVIGLGLSDTGQVQAGDTLRLLAWCIPGFVLHALLSVPLQASERFVMAGLGSVLFNAPPVIYLASMGAQSSVSGVAEACVLGSVLMAGSLLPWQWKQGWRPWRSNGSLQALRLLGRRMLPLVGSNAASQGLALLERSVASLLGEGAVTWVNLARKLVNLPLVALMSLNQVLLGLMSSRADTQRIPLLRRGVETASLLALPAGIGLVGAAPALVALLLPSSLGADPLPALLAWFALPLVFGCWNALLARYAYSTGDTVQPLYCELLGSGVNALLLLALPWWLGLAGIPLAAVAGVLVTALALMRRQALLGQLAWVRYWLCAGLLLGISAGGLFGVADTWLQLGLTTLFAAATLAGMALILRPWRAA</sequence>
<feature type="transmembrane region" description="Helical" evidence="10">
    <location>
        <begin position="375"/>
        <end position="405"/>
    </location>
</feature>
<feature type="transmembrane region" description="Helical" evidence="10">
    <location>
        <begin position="48"/>
        <end position="68"/>
    </location>
</feature>
<reference evidence="11 12" key="1">
    <citation type="submission" date="2013-11" db="EMBL/GenBank/DDBJ databases">
        <title>Complete genome sequence of the cyanide-degrading bacterium Pseudomonas pseudoalcaligenes CECT 5344.</title>
        <authorList>
            <person name="Wibberg D."/>
            <person name="Puehler A."/>
            <person name="Schlueter A."/>
        </authorList>
    </citation>
    <scope>NUCLEOTIDE SEQUENCE [LARGE SCALE GENOMIC DNA]</scope>
    <source>
        <strain evidence="12">CECT 5344</strain>
    </source>
</reference>
<dbReference type="GO" id="GO:0009252">
    <property type="term" value="P:peptidoglycan biosynthetic process"/>
    <property type="evidence" value="ECO:0007669"/>
    <property type="project" value="UniProtKB-KW"/>
</dbReference>
<evidence type="ECO:0000256" key="5">
    <source>
        <dbReference type="ARBA" id="ARBA00022984"/>
    </source>
</evidence>
<dbReference type="eggNOG" id="COG0728">
    <property type="taxonomic scope" value="Bacteria"/>
</dbReference>
<protein>
    <submittedName>
        <fullName evidence="11">Virulence factor mviN homolog</fullName>
    </submittedName>
</protein>
<dbReference type="RefSeq" id="WP_003464305.1">
    <property type="nucleotide sequence ID" value="NZ_HG916826.1"/>
</dbReference>
<feature type="transmembrane region" description="Helical" evidence="10">
    <location>
        <begin position="150"/>
        <end position="169"/>
    </location>
</feature>
<evidence type="ECO:0000256" key="3">
    <source>
        <dbReference type="ARBA" id="ARBA00022692"/>
    </source>
</evidence>
<dbReference type="KEGG" id="ppse:BN5_4124"/>
<keyword evidence="7 10" id="KW-0472">Membrane</keyword>
<comment type="subcellular location">
    <subcellularLocation>
        <location evidence="1">Cell membrane</location>
        <topology evidence="1">Multi-pass membrane protein</topology>
    </subcellularLocation>
</comment>
<dbReference type="PANTHER" id="PTHR43486:SF1">
    <property type="entry name" value="LIPID II FLIPPASE MURJ-RELATED"/>
    <property type="match status" value="1"/>
</dbReference>
<feature type="transmembrane region" description="Helical" evidence="10">
    <location>
        <begin position="260"/>
        <end position="280"/>
    </location>
</feature>
<dbReference type="PRINTS" id="PR01806">
    <property type="entry name" value="VIRFACTRMVIN"/>
</dbReference>
<evidence type="ECO:0000256" key="2">
    <source>
        <dbReference type="ARBA" id="ARBA00022475"/>
    </source>
</evidence>
<evidence type="ECO:0000256" key="10">
    <source>
        <dbReference type="SAM" id="Phobius"/>
    </source>
</evidence>
<feature type="transmembrane region" description="Helical" evidence="10">
    <location>
        <begin position="333"/>
        <end position="355"/>
    </location>
</feature>
<dbReference type="Pfam" id="PF03023">
    <property type="entry name" value="MurJ"/>
    <property type="match status" value="1"/>
</dbReference>
<comment type="similarity">
    <text evidence="9">Belongs to the MurJ/MviN family.</text>
</comment>
<organism evidence="11 12">
    <name type="scientific">Ectopseudomonas oleovorans (strain CECT 5344)</name>
    <name type="common">Pseudomonas pseudoalcaligenes</name>
    <dbReference type="NCBI Taxonomy" id="1182590"/>
    <lineage>
        <taxon>Bacteria</taxon>
        <taxon>Pseudomonadati</taxon>
        <taxon>Pseudomonadota</taxon>
        <taxon>Gammaproteobacteria</taxon>
        <taxon>Pseudomonadales</taxon>
        <taxon>Pseudomonadaceae</taxon>
        <taxon>Ectopseudomonas</taxon>
    </lineage>
</organism>
<dbReference type="HOGENOM" id="CLU_582483_0_0_6"/>
<evidence type="ECO:0000256" key="8">
    <source>
        <dbReference type="ARBA" id="ARBA00060041"/>
    </source>
</evidence>
<feature type="transmembrane region" description="Helical" evidence="10">
    <location>
        <begin position="80"/>
        <end position="105"/>
    </location>
</feature>
<dbReference type="GO" id="GO:0008360">
    <property type="term" value="P:regulation of cell shape"/>
    <property type="evidence" value="ECO:0007669"/>
    <property type="project" value="UniProtKB-KW"/>
</dbReference>
<name>W6R366_ECTO5</name>
<evidence type="ECO:0000256" key="7">
    <source>
        <dbReference type="ARBA" id="ARBA00023136"/>
    </source>
</evidence>
<evidence type="ECO:0000313" key="11">
    <source>
        <dbReference type="EMBL" id="CDM42663.1"/>
    </source>
</evidence>
<gene>
    <name evidence="11" type="ORF">BN5_4124</name>
</gene>
<accession>W6R366</accession>
<dbReference type="GeneID" id="300416970"/>
<feature type="transmembrane region" description="Helical" evidence="10">
    <location>
        <begin position="300"/>
        <end position="321"/>
    </location>
</feature>
<evidence type="ECO:0000256" key="6">
    <source>
        <dbReference type="ARBA" id="ARBA00022989"/>
    </source>
</evidence>
<feature type="transmembrane region" description="Helical" evidence="10">
    <location>
        <begin position="417"/>
        <end position="436"/>
    </location>
</feature>
<proteinExistence type="inferred from homology"/>
<dbReference type="InterPro" id="IPR004268">
    <property type="entry name" value="MurJ"/>
</dbReference>
<keyword evidence="6 10" id="KW-1133">Transmembrane helix</keyword>
<evidence type="ECO:0000256" key="4">
    <source>
        <dbReference type="ARBA" id="ARBA00022960"/>
    </source>
</evidence>
<dbReference type="EMBL" id="HG916826">
    <property type="protein sequence ID" value="CDM42663.1"/>
    <property type="molecule type" value="Genomic_DNA"/>
</dbReference>
<evidence type="ECO:0000313" key="12">
    <source>
        <dbReference type="Proteomes" id="UP000032841"/>
    </source>
</evidence>
<feature type="transmembrane region" description="Helical" evidence="10">
    <location>
        <begin position="175"/>
        <end position="197"/>
    </location>
</feature>
<feature type="transmembrane region" description="Helical" evidence="10">
    <location>
        <begin position="125"/>
        <end position="143"/>
    </location>
</feature>
<dbReference type="PANTHER" id="PTHR43486">
    <property type="entry name" value="LIPID II FLIPPASE MURJ-RELATED"/>
    <property type="match status" value="1"/>
</dbReference>
<dbReference type="GO" id="GO:0005886">
    <property type="term" value="C:plasma membrane"/>
    <property type="evidence" value="ECO:0007669"/>
    <property type="project" value="UniProtKB-SubCell"/>
</dbReference>
<keyword evidence="5" id="KW-0573">Peptidoglycan synthesis</keyword>
<evidence type="ECO:0000256" key="9">
    <source>
        <dbReference type="ARBA" id="ARBA00061532"/>
    </source>
</evidence>
<comment type="function">
    <text evidence="8">Involved in peptidoglycan biosynthesis. Transports lipid-linked peptidoglycan precursors from the inner to the outer leaflet of the cytoplasmic membrane.</text>
</comment>
<feature type="transmembrane region" description="Helical" evidence="10">
    <location>
        <begin position="442"/>
        <end position="463"/>
    </location>
</feature>
<evidence type="ECO:0000256" key="1">
    <source>
        <dbReference type="ARBA" id="ARBA00004651"/>
    </source>
</evidence>